<protein>
    <submittedName>
        <fullName evidence="3">Uncharacterized protein</fullName>
    </submittedName>
</protein>
<feature type="transmembrane region" description="Helical" evidence="2">
    <location>
        <begin position="26"/>
        <end position="45"/>
    </location>
</feature>
<proteinExistence type="predicted"/>
<name>A0A194V4Q4_CYTMA</name>
<reference evidence="4" key="1">
    <citation type="submission" date="2014-12" db="EMBL/GenBank/DDBJ databases">
        <title>Genome Sequence of Valsa Canker Pathogens Uncovers a Specific Adaption of Colonization on Woody Bark.</title>
        <authorList>
            <person name="Yin Z."/>
            <person name="Liu H."/>
            <person name="Gao X."/>
            <person name="Li Z."/>
            <person name="Song N."/>
            <person name="Ke X."/>
            <person name="Dai Q."/>
            <person name="Wu Y."/>
            <person name="Sun Y."/>
            <person name="Xu J.-R."/>
            <person name="Kang Z.K."/>
            <person name="Wang L."/>
            <person name="Huang L."/>
        </authorList>
    </citation>
    <scope>NUCLEOTIDE SEQUENCE [LARGE SCALE GENOMIC DNA]</scope>
    <source>
        <strain evidence="4">SXYL134</strain>
    </source>
</reference>
<feature type="region of interest" description="Disordered" evidence="1">
    <location>
        <begin position="75"/>
        <end position="165"/>
    </location>
</feature>
<dbReference type="AlphaFoldDB" id="A0A194V4Q4"/>
<dbReference type="Proteomes" id="UP000078576">
    <property type="component" value="Unassembled WGS sequence"/>
</dbReference>
<feature type="compositionally biased region" description="Polar residues" evidence="1">
    <location>
        <begin position="90"/>
        <end position="99"/>
    </location>
</feature>
<dbReference type="EMBL" id="KN714722">
    <property type="protein sequence ID" value="KUI58960.1"/>
    <property type="molecule type" value="Genomic_DNA"/>
</dbReference>
<organism evidence="3 4">
    <name type="scientific">Cytospora mali</name>
    <name type="common">Apple Valsa canker fungus</name>
    <name type="synonym">Valsa mali</name>
    <dbReference type="NCBI Taxonomy" id="578113"/>
    <lineage>
        <taxon>Eukaryota</taxon>
        <taxon>Fungi</taxon>
        <taxon>Dikarya</taxon>
        <taxon>Ascomycota</taxon>
        <taxon>Pezizomycotina</taxon>
        <taxon>Sordariomycetes</taxon>
        <taxon>Sordariomycetidae</taxon>
        <taxon>Diaporthales</taxon>
        <taxon>Cytosporaceae</taxon>
        <taxon>Cytospora</taxon>
    </lineage>
</organism>
<gene>
    <name evidence="3" type="ORF">VP1G_06269</name>
</gene>
<evidence type="ECO:0000256" key="2">
    <source>
        <dbReference type="SAM" id="Phobius"/>
    </source>
</evidence>
<evidence type="ECO:0000313" key="4">
    <source>
        <dbReference type="Proteomes" id="UP000078576"/>
    </source>
</evidence>
<feature type="compositionally biased region" description="Basic and acidic residues" evidence="1">
    <location>
        <begin position="103"/>
        <end position="112"/>
    </location>
</feature>
<keyword evidence="4" id="KW-1185">Reference proteome</keyword>
<sequence length="165" mass="18382">MSAAIVSSNATSNAVDWAVVCTHGGIGYGVFLAFGFIGIIIYNIWNYRKMKEERGSEDDLFARFSDAKQLRGSMQSWSDSCHGLPDARRQSNPTVSESVESAVDLRSRRRESGQTSSTLEEENEDMANERNNWRKGSNPKNLDPPYGGKAGRQNPSLKSRDSWEV</sequence>
<accession>A0A194V4Q4</accession>
<keyword evidence="2" id="KW-1133">Transmembrane helix</keyword>
<keyword evidence="2" id="KW-0812">Transmembrane</keyword>
<keyword evidence="2" id="KW-0472">Membrane</keyword>
<evidence type="ECO:0000256" key="1">
    <source>
        <dbReference type="SAM" id="MobiDB-lite"/>
    </source>
</evidence>
<evidence type="ECO:0000313" key="3">
    <source>
        <dbReference type="EMBL" id="KUI58960.1"/>
    </source>
</evidence>